<dbReference type="RefSeq" id="WP_394315552.1">
    <property type="nucleotide sequence ID" value="NZ_JBHGPK010000056.1"/>
</dbReference>
<sequence length="276" mass="30536">MDRRTFLGNLALGTVIIAMGNQQSFAAPLDSDHKRQVVDFLKSIETGDPAPASIIYPNHYTQHNLMVSDGVAGLRAAQKQPISSSARMKTVRVYQDGDFVFAHAEYEFFGPKIGFDIFRFENGLIVEHWDNLQEMPIRPNPSGRTMIDGATEVGELEKTDANKAPVKGLVEELLGQRRMDRVSSYVDPVTYIQHNPHVGDGADAMVAAFRQLDAAADTPHRYTHVRQLLGEGSFVLAASEGVAGDGPTAFYDLFRVANRRIVEHWDVLETIPARGN</sequence>
<evidence type="ECO:0008006" key="3">
    <source>
        <dbReference type="Google" id="ProtNLM"/>
    </source>
</evidence>
<gene>
    <name evidence="1" type="ORF">ACETRX_35710</name>
</gene>
<protein>
    <recommendedName>
        <fullName evidence="3">SnoaL-like domain-containing protein</fullName>
    </recommendedName>
</protein>
<dbReference type="SUPFAM" id="SSF54427">
    <property type="entry name" value="NTF2-like"/>
    <property type="match status" value="2"/>
</dbReference>
<dbReference type="Proteomes" id="UP001595190">
    <property type="component" value="Unassembled WGS sequence"/>
</dbReference>
<name>A0ABV6ZS07_9HYPH</name>
<reference evidence="1 2" key="1">
    <citation type="submission" date="2024-09" db="EMBL/GenBank/DDBJ databases">
        <title>Description of Labrys sedimenti sp. nov., isolated from a diclofenac-degrading enrichment culture, and genome-based reclassification of Labrys portucalensis as a later heterotypic synonym of Labrys neptuniae.</title>
        <authorList>
            <person name="Tancsics A."/>
            <person name="Csepanyi A."/>
        </authorList>
    </citation>
    <scope>NUCLEOTIDE SEQUENCE [LARGE SCALE GENOMIC DNA]</scope>
    <source>
        <strain evidence="1 2">LMG 23412</strain>
    </source>
</reference>
<dbReference type="Gene3D" id="3.10.450.50">
    <property type="match status" value="2"/>
</dbReference>
<evidence type="ECO:0000313" key="1">
    <source>
        <dbReference type="EMBL" id="MFC2254965.1"/>
    </source>
</evidence>
<evidence type="ECO:0000313" key="2">
    <source>
        <dbReference type="Proteomes" id="UP001595190"/>
    </source>
</evidence>
<proteinExistence type="predicted"/>
<dbReference type="EMBL" id="JBHGPK010000056">
    <property type="protein sequence ID" value="MFC2254965.1"/>
    <property type="molecule type" value="Genomic_DNA"/>
</dbReference>
<accession>A0ABV6ZS07</accession>
<comment type="caution">
    <text evidence="1">The sequence shown here is derived from an EMBL/GenBank/DDBJ whole genome shotgun (WGS) entry which is preliminary data.</text>
</comment>
<dbReference type="InterPro" id="IPR032710">
    <property type="entry name" value="NTF2-like_dom_sf"/>
</dbReference>
<organism evidence="1 2">
    <name type="scientific">Labrys neptuniae</name>
    <dbReference type="NCBI Taxonomy" id="376174"/>
    <lineage>
        <taxon>Bacteria</taxon>
        <taxon>Pseudomonadati</taxon>
        <taxon>Pseudomonadota</taxon>
        <taxon>Alphaproteobacteria</taxon>
        <taxon>Hyphomicrobiales</taxon>
        <taxon>Xanthobacteraceae</taxon>
        <taxon>Labrys</taxon>
    </lineage>
</organism>